<accession>A0A4Y2WRE6</accession>
<feature type="compositionally biased region" description="Low complexity" evidence="1">
    <location>
        <begin position="57"/>
        <end position="70"/>
    </location>
</feature>
<feature type="non-terminal residue" evidence="2">
    <location>
        <position position="1"/>
    </location>
</feature>
<keyword evidence="3" id="KW-1185">Reference proteome</keyword>
<gene>
    <name evidence="2" type="ORF">AVEN_55176_1</name>
</gene>
<reference evidence="2 3" key="1">
    <citation type="journal article" date="2019" name="Sci. Rep.">
        <title>Orb-weaving spider Araneus ventricosus genome elucidates the spidroin gene catalogue.</title>
        <authorList>
            <person name="Kono N."/>
            <person name="Nakamura H."/>
            <person name="Ohtoshi R."/>
            <person name="Moran D.A.P."/>
            <person name="Shinohara A."/>
            <person name="Yoshida Y."/>
            <person name="Fujiwara M."/>
            <person name="Mori M."/>
            <person name="Tomita M."/>
            <person name="Arakawa K."/>
        </authorList>
    </citation>
    <scope>NUCLEOTIDE SEQUENCE [LARGE SCALE GENOMIC DNA]</scope>
</reference>
<dbReference type="Proteomes" id="UP000499080">
    <property type="component" value="Unassembled WGS sequence"/>
</dbReference>
<feature type="region of interest" description="Disordered" evidence="1">
    <location>
        <begin position="57"/>
        <end position="80"/>
    </location>
</feature>
<evidence type="ECO:0000313" key="3">
    <source>
        <dbReference type="Proteomes" id="UP000499080"/>
    </source>
</evidence>
<organism evidence="2 3">
    <name type="scientific">Araneus ventricosus</name>
    <name type="common">Orbweaver spider</name>
    <name type="synonym">Epeira ventricosa</name>
    <dbReference type="NCBI Taxonomy" id="182803"/>
    <lineage>
        <taxon>Eukaryota</taxon>
        <taxon>Metazoa</taxon>
        <taxon>Ecdysozoa</taxon>
        <taxon>Arthropoda</taxon>
        <taxon>Chelicerata</taxon>
        <taxon>Arachnida</taxon>
        <taxon>Araneae</taxon>
        <taxon>Araneomorphae</taxon>
        <taxon>Entelegynae</taxon>
        <taxon>Araneoidea</taxon>
        <taxon>Araneidae</taxon>
        <taxon>Araneus</taxon>
    </lineage>
</organism>
<evidence type="ECO:0000256" key="1">
    <source>
        <dbReference type="SAM" id="MobiDB-lite"/>
    </source>
</evidence>
<protein>
    <submittedName>
        <fullName evidence="2">Uncharacterized protein</fullName>
    </submittedName>
</protein>
<dbReference type="AlphaFoldDB" id="A0A4Y2WRE6"/>
<evidence type="ECO:0000313" key="2">
    <source>
        <dbReference type="EMBL" id="GBO40085.1"/>
    </source>
</evidence>
<name>A0A4Y2WRE6_ARAVE</name>
<proteinExistence type="predicted"/>
<comment type="caution">
    <text evidence="2">The sequence shown here is derived from an EMBL/GenBank/DDBJ whole genome shotgun (WGS) entry which is preliminary data.</text>
</comment>
<dbReference type="EMBL" id="BGPR01065259">
    <property type="protein sequence ID" value="GBO40085.1"/>
    <property type="molecule type" value="Genomic_DNA"/>
</dbReference>
<sequence>DVSRRPFLLQGQLQLRNLCYSLVRCFQVSSTCVGMSHRCSIRFQSEGFEGPSMCRKSSLSKSSASASVRSGIELSSMKRN</sequence>